<dbReference type="PANTHER" id="PTHR33639">
    <property type="entry name" value="THIOL-DISULFIDE OXIDOREDUCTASE DCC"/>
    <property type="match status" value="1"/>
</dbReference>
<keyword evidence="2" id="KW-1185">Reference proteome</keyword>
<evidence type="ECO:0000313" key="2">
    <source>
        <dbReference type="Proteomes" id="UP000002221"/>
    </source>
</evidence>
<dbReference type="InterPro" id="IPR007263">
    <property type="entry name" value="DCC1-like"/>
</dbReference>
<proteinExistence type="predicted"/>
<dbReference type="RefSeq" id="WP_012844178.1">
    <property type="nucleotide sequence ID" value="NC_013501.1"/>
</dbReference>
<evidence type="ECO:0000313" key="1">
    <source>
        <dbReference type="EMBL" id="ACY48567.1"/>
    </source>
</evidence>
<dbReference type="OrthoDB" id="9785438at2"/>
<dbReference type="AlphaFoldDB" id="D0MJA9"/>
<dbReference type="InterPro" id="IPR052927">
    <property type="entry name" value="DCC_oxidoreductase"/>
</dbReference>
<dbReference type="KEGG" id="rmr:Rmar_1681"/>
<dbReference type="Proteomes" id="UP000002221">
    <property type="component" value="Chromosome"/>
</dbReference>
<dbReference type="EMBL" id="CP001807">
    <property type="protein sequence ID" value="ACY48567.1"/>
    <property type="molecule type" value="Genomic_DNA"/>
</dbReference>
<gene>
    <name evidence="1" type="ordered locus">Rmar_1681</name>
</gene>
<dbReference type="eggNOG" id="COG3011">
    <property type="taxonomic scope" value="Bacteria"/>
</dbReference>
<dbReference type="Pfam" id="PF04134">
    <property type="entry name" value="DCC1-like"/>
    <property type="match status" value="1"/>
</dbReference>
<name>D0MJA9_RHOM4</name>
<dbReference type="PANTHER" id="PTHR33639:SF2">
    <property type="entry name" value="DUF393 DOMAIN-CONTAINING PROTEIN"/>
    <property type="match status" value="1"/>
</dbReference>
<dbReference type="GO" id="GO:0015035">
    <property type="term" value="F:protein-disulfide reductase activity"/>
    <property type="evidence" value="ECO:0007669"/>
    <property type="project" value="InterPro"/>
</dbReference>
<sequence>MTAQPFEPEAQHGIVLFDGVCNLCNGFVNFVIDRDPAGYFKFGALQSEAARPYLERFGLRPDYMDSIVLIENGRLYRDSTAALRILRRLKGLWPLLYGLIVVPRPLRDAVYRWIARRRYRWFGRREQCRVPTPDLLARFLESPLRVSAETEPEQKSPAT</sequence>
<dbReference type="STRING" id="518766.Rmar_1681"/>
<reference evidence="1 2" key="1">
    <citation type="journal article" date="2009" name="Stand. Genomic Sci.">
        <title>Complete genome sequence of Rhodothermus marinus type strain (R-10).</title>
        <authorList>
            <person name="Nolan M."/>
            <person name="Tindall B.J."/>
            <person name="Pomrenke H."/>
            <person name="Lapidus A."/>
            <person name="Copeland A."/>
            <person name="Glavina Del Rio T."/>
            <person name="Lucas S."/>
            <person name="Chen F."/>
            <person name="Tice H."/>
            <person name="Cheng J.F."/>
            <person name="Saunders E."/>
            <person name="Han C."/>
            <person name="Bruce D."/>
            <person name="Goodwin L."/>
            <person name="Chain P."/>
            <person name="Pitluck S."/>
            <person name="Ovchinikova G."/>
            <person name="Pati A."/>
            <person name="Ivanova N."/>
            <person name="Mavromatis K."/>
            <person name="Chen A."/>
            <person name="Palaniappan K."/>
            <person name="Land M."/>
            <person name="Hauser L."/>
            <person name="Chang Y.J."/>
            <person name="Jeffries C.D."/>
            <person name="Brettin T."/>
            <person name="Goker M."/>
            <person name="Bristow J."/>
            <person name="Eisen J.A."/>
            <person name="Markowitz V."/>
            <person name="Hugenholtz P."/>
            <person name="Kyrpides N.C."/>
            <person name="Klenk H.P."/>
            <person name="Detter J.C."/>
        </authorList>
    </citation>
    <scope>NUCLEOTIDE SEQUENCE [LARGE SCALE GENOMIC DNA]</scope>
    <source>
        <strain evidence="2">ATCC 43812 / DSM 4252 / R-10</strain>
    </source>
</reference>
<accession>D0MJA9</accession>
<organism evidence="1 2">
    <name type="scientific">Rhodothermus marinus (strain ATCC 43812 / DSM 4252 / R-10)</name>
    <name type="common">Rhodothermus obamensis</name>
    <dbReference type="NCBI Taxonomy" id="518766"/>
    <lineage>
        <taxon>Bacteria</taxon>
        <taxon>Pseudomonadati</taxon>
        <taxon>Rhodothermota</taxon>
        <taxon>Rhodothermia</taxon>
        <taxon>Rhodothermales</taxon>
        <taxon>Rhodothermaceae</taxon>
        <taxon>Rhodothermus</taxon>
    </lineage>
</organism>
<protein>
    <submittedName>
        <fullName evidence="1">Putative thiol-disulphide oxidoreductase DCC</fullName>
    </submittedName>
</protein>
<dbReference type="HOGENOM" id="CLU_092206_2_1_10"/>